<comment type="similarity">
    <text evidence="1">Belongs to the universal stress protein A family.</text>
</comment>
<evidence type="ECO:0000259" key="2">
    <source>
        <dbReference type="Pfam" id="PF00582"/>
    </source>
</evidence>
<proteinExistence type="inferred from homology"/>
<evidence type="ECO:0000313" key="3">
    <source>
        <dbReference type="EMBL" id="MFB9105940.1"/>
    </source>
</evidence>
<dbReference type="CDD" id="cd00293">
    <property type="entry name" value="USP-like"/>
    <property type="match status" value="2"/>
</dbReference>
<dbReference type="EMBL" id="JBHMFA010000009">
    <property type="protein sequence ID" value="MFB9105940.1"/>
    <property type="molecule type" value="Genomic_DNA"/>
</dbReference>
<protein>
    <submittedName>
        <fullName evidence="3">Universal stress protein</fullName>
    </submittedName>
</protein>
<organism evidence="3 4">
    <name type="scientific">Algibacter miyuki</name>
    <dbReference type="NCBI Taxonomy" id="1306933"/>
    <lineage>
        <taxon>Bacteria</taxon>
        <taxon>Pseudomonadati</taxon>
        <taxon>Bacteroidota</taxon>
        <taxon>Flavobacteriia</taxon>
        <taxon>Flavobacteriales</taxon>
        <taxon>Flavobacteriaceae</taxon>
        <taxon>Algibacter</taxon>
    </lineage>
</organism>
<gene>
    <name evidence="3" type="ORF">ACFFU1_13615</name>
</gene>
<dbReference type="RefSeq" id="WP_290272422.1">
    <property type="nucleotide sequence ID" value="NZ_JAUFQP010000013.1"/>
</dbReference>
<dbReference type="Proteomes" id="UP001589590">
    <property type="component" value="Unassembled WGS sequence"/>
</dbReference>
<dbReference type="InterPro" id="IPR006015">
    <property type="entry name" value="Universal_stress_UspA"/>
</dbReference>
<dbReference type="Gene3D" id="3.40.50.620">
    <property type="entry name" value="HUPs"/>
    <property type="match status" value="2"/>
</dbReference>
<dbReference type="PANTHER" id="PTHR46268:SF6">
    <property type="entry name" value="UNIVERSAL STRESS PROTEIN UP12"/>
    <property type="match status" value="1"/>
</dbReference>
<name>A0ABV5H227_9FLAO</name>
<reference evidence="3 4" key="1">
    <citation type="submission" date="2024-09" db="EMBL/GenBank/DDBJ databases">
        <authorList>
            <person name="Sun Q."/>
            <person name="Mori K."/>
        </authorList>
    </citation>
    <scope>NUCLEOTIDE SEQUENCE [LARGE SCALE GENOMIC DNA]</scope>
    <source>
        <strain evidence="3 4">CECT 8300</strain>
    </source>
</reference>
<accession>A0ABV5H227</accession>
<sequence>MKRIIVPIDFSEQSEYALKTAARLAKKHDAEILVLHMLEIDNLALTASASRLGEQTVYFLKIAEQRFEKFLNKPYLKDVKITPIIKHFKVFSEVNDVAKEREADIIIMGSHGTSGVQEMFIGSNTEKVVRNSEIPVLVVKNNIPDINFEVIVLACDFSKESMAPYINTVKMFEKIVSKIYVVHVNLPNEKFRSSVELEKRAVDFFNKADGHLKRMEDVHYVADYTVDEGILSFSNKYGADLIVMPTHGRKGLAHFFQGSVSEDVVNHSTLPVLTLKI</sequence>
<keyword evidence="4" id="KW-1185">Reference proteome</keyword>
<dbReference type="PRINTS" id="PR01438">
    <property type="entry name" value="UNVRSLSTRESS"/>
</dbReference>
<evidence type="ECO:0000256" key="1">
    <source>
        <dbReference type="ARBA" id="ARBA00008791"/>
    </source>
</evidence>
<feature type="domain" description="UspA" evidence="2">
    <location>
        <begin position="148"/>
        <end position="275"/>
    </location>
</feature>
<evidence type="ECO:0000313" key="4">
    <source>
        <dbReference type="Proteomes" id="UP001589590"/>
    </source>
</evidence>
<dbReference type="InterPro" id="IPR014729">
    <property type="entry name" value="Rossmann-like_a/b/a_fold"/>
</dbReference>
<dbReference type="SUPFAM" id="SSF52402">
    <property type="entry name" value="Adenine nucleotide alpha hydrolases-like"/>
    <property type="match status" value="2"/>
</dbReference>
<comment type="caution">
    <text evidence="3">The sequence shown here is derived from an EMBL/GenBank/DDBJ whole genome shotgun (WGS) entry which is preliminary data.</text>
</comment>
<dbReference type="InterPro" id="IPR006016">
    <property type="entry name" value="UspA"/>
</dbReference>
<dbReference type="PANTHER" id="PTHR46268">
    <property type="entry name" value="STRESS RESPONSE PROTEIN NHAX"/>
    <property type="match status" value="1"/>
</dbReference>
<feature type="domain" description="UspA" evidence="2">
    <location>
        <begin position="1"/>
        <end position="140"/>
    </location>
</feature>
<dbReference type="Pfam" id="PF00582">
    <property type="entry name" value="Usp"/>
    <property type="match status" value="2"/>
</dbReference>